<dbReference type="EMBL" id="MJBS01000047">
    <property type="protein sequence ID" value="OHE98303.1"/>
    <property type="molecule type" value="Genomic_DNA"/>
</dbReference>
<dbReference type="RefSeq" id="XP_022475453.1">
    <property type="nucleotide sequence ID" value="XM_022617940.1"/>
</dbReference>
<comment type="caution">
    <text evidence="1">The sequence shown here is derived from an EMBL/GenBank/DDBJ whole genome shotgun (WGS) entry which is preliminary data.</text>
</comment>
<sequence>MGFLKSKPAKKMAVQAVGSDLLAMLASTPVPFIARASTTGDASGDASSPLVDYEVKEIQENVRLENEPVPKPSYLELVRIAHNRHRTLIAAIRGLGAQLKTLRIGRCKVVDQTQVEEHLRRRERAALCNRHSRFISIPQILLHYWPTQICRATPHDGWTFIRIPATKFALPVLLLSVTFARDESQPIGKF</sequence>
<dbReference type="AlphaFoldDB" id="A0A1G4BA85"/>
<protein>
    <submittedName>
        <fullName evidence="1">Lactose permease</fullName>
    </submittedName>
</protein>
<gene>
    <name evidence="1" type="ORF">CORC01_06299</name>
</gene>
<keyword evidence="2" id="KW-1185">Reference proteome</keyword>
<organism evidence="1 2">
    <name type="scientific">Colletotrichum orchidophilum</name>
    <dbReference type="NCBI Taxonomy" id="1209926"/>
    <lineage>
        <taxon>Eukaryota</taxon>
        <taxon>Fungi</taxon>
        <taxon>Dikarya</taxon>
        <taxon>Ascomycota</taxon>
        <taxon>Pezizomycotina</taxon>
        <taxon>Sordariomycetes</taxon>
        <taxon>Hypocreomycetidae</taxon>
        <taxon>Glomerellales</taxon>
        <taxon>Glomerellaceae</taxon>
        <taxon>Colletotrichum</taxon>
    </lineage>
</organism>
<dbReference type="Proteomes" id="UP000176998">
    <property type="component" value="Unassembled WGS sequence"/>
</dbReference>
<evidence type="ECO:0000313" key="1">
    <source>
        <dbReference type="EMBL" id="OHE98303.1"/>
    </source>
</evidence>
<dbReference type="GeneID" id="34559450"/>
<accession>A0A1G4BA85</accession>
<proteinExistence type="predicted"/>
<reference evidence="1 2" key="1">
    <citation type="submission" date="2016-09" db="EMBL/GenBank/DDBJ databases">
        <authorList>
            <person name="Capua I."/>
            <person name="De Benedictis P."/>
            <person name="Joannis T."/>
            <person name="Lombin L.H."/>
            <person name="Cattoli G."/>
        </authorList>
    </citation>
    <scope>NUCLEOTIDE SEQUENCE [LARGE SCALE GENOMIC DNA]</scope>
    <source>
        <strain evidence="1 2">IMI 309357</strain>
    </source>
</reference>
<evidence type="ECO:0000313" key="2">
    <source>
        <dbReference type="Proteomes" id="UP000176998"/>
    </source>
</evidence>
<name>A0A1G4BA85_9PEZI</name>